<evidence type="ECO:0000256" key="7">
    <source>
        <dbReference type="ARBA" id="ARBA00022562"/>
    </source>
</evidence>
<evidence type="ECO:0000256" key="3">
    <source>
        <dbReference type="ARBA" id="ARBA00004625"/>
    </source>
</evidence>
<dbReference type="Pfam" id="PF00761">
    <property type="entry name" value="Polyoma_coat2"/>
    <property type="match status" value="1"/>
</dbReference>
<dbReference type="KEGG" id="vg:24018694"/>
<keyword evidence="10" id="KW-1043">Host membrane</keyword>
<keyword evidence="15" id="KW-0449">Lipoprotein</keyword>
<dbReference type="GO" id="GO:0042025">
    <property type="term" value="C:host cell nucleus"/>
    <property type="evidence" value="ECO:0007669"/>
    <property type="project" value="UniProtKB-SubCell"/>
</dbReference>
<keyword evidence="14" id="KW-1038">Host endoplasmic reticulum</keyword>
<evidence type="ECO:0000256" key="11">
    <source>
        <dbReference type="ARBA" id="ARBA00022921"/>
    </source>
</evidence>
<dbReference type="RefSeq" id="YP_009129302.1">
    <property type="nucleotide sequence ID" value="NC_026767.1"/>
</dbReference>
<keyword evidence="11" id="KW-0426">Late protein</keyword>
<evidence type="ECO:0000256" key="12">
    <source>
        <dbReference type="ARBA" id="ARBA00023125"/>
    </source>
</evidence>
<evidence type="ECO:0000256" key="8">
    <source>
        <dbReference type="ARBA" id="ARBA00022707"/>
    </source>
</evidence>
<dbReference type="EMBL" id="AB972944">
    <property type="protein sequence ID" value="BAQ55562.1"/>
    <property type="molecule type" value="Genomic_DNA"/>
</dbReference>
<evidence type="ECO:0000256" key="1">
    <source>
        <dbReference type="ARBA" id="ARBA00004147"/>
    </source>
</evidence>
<reference evidence="18 19" key="1">
    <citation type="journal article" date="2015" name="Arch. Virol.">
        <title>Detection of novel polyomaviruses in fruit bats in Indonesia.</title>
        <authorList>
            <person name="Kobayashi S."/>
            <person name="Sasaki M."/>
            <person name="Nakao R."/>
            <person name="Setiyono A."/>
            <person name="Handhayani E."/>
            <person name="Orba Y."/>
            <person name="Rahmadani I."/>
            <person name="Taha S."/>
            <person name="Adiani S."/>
            <person name="Subangkit M."/>
            <person name="Nakamura I."/>
            <person name="Kimura T."/>
            <person name="Sawa H."/>
        </authorList>
    </citation>
    <scope>NUCLEOTIDE SEQUENCE [LARGE SCALE GENOMIC DNA]</scope>
    <source>
        <strain evidence="18">5b-1</strain>
    </source>
</reference>
<evidence type="ECO:0000256" key="15">
    <source>
        <dbReference type="ARBA" id="ARBA00023288"/>
    </source>
</evidence>
<dbReference type="GO" id="GO:0044167">
    <property type="term" value="C:host cell endoplasmic reticulum membrane"/>
    <property type="evidence" value="ECO:0007669"/>
    <property type="project" value="UniProtKB-SubCell"/>
</dbReference>
<dbReference type="GO" id="GO:0075732">
    <property type="term" value="P:viral penetration into host nucleus"/>
    <property type="evidence" value="ECO:0007669"/>
    <property type="project" value="UniProtKB-KW"/>
</dbReference>
<keyword evidence="19" id="KW-1185">Reference proteome</keyword>
<keyword evidence="8" id="KW-0519">Myristate</keyword>
<evidence type="ECO:0000256" key="2">
    <source>
        <dbReference type="ARBA" id="ARBA00004328"/>
    </source>
</evidence>
<evidence type="ECO:0000256" key="14">
    <source>
        <dbReference type="ARBA" id="ARBA00023184"/>
    </source>
</evidence>
<evidence type="ECO:0000256" key="16">
    <source>
        <dbReference type="ARBA" id="ARBA00023296"/>
    </source>
</evidence>
<comment type="subcellular location">
    <subcellularLocation>
        <location evidence="3">Host endoplasmic reticulum membrane</location>
    </subcellularLocation>
    <subcellularLocation>
        <location evidence="1">Host nucleus</location>
    </subcellularLocation>
    <subcellularLocation>
        <location evidence="2">Virion</location>
    </subcellularLocation>
</comment>
<keyword evidence="9 17" id="KW-0946">Virion</keyword>
<dbReference type="GO" id="GO:0046718">
    <property type="term" value="P:symbiont entry into host cell"/>
    <property type="evidence" value="ECO:0007669"/>
    <property type="project" value="UniProtKB-KW"/>
</dbReference>
<dbReference type="GO" id="GO:0043657">
    <property type="term" value="C:host cell"/>
    <property type="evidence" value="ECO:0007669"/>
    <property type="project" value="GOC"/>
</dbReference>
<evidence type="ECO:0000313" key="19">
    <source>
        <dbReference type="Proteomes" id="UP000154973"/>
    </source>
</evidence>
<organism evidence="18 19">
    <name type="scientific">bat polyomavirus 5b1</name>
    <dbReference type="NCBI Taxonomy" id="2758139"/>
    <lineage>
        <taxon>Viruses</taxon>
        <taxon>Monodnaviria</taxon>
        <taxon>Shotokuvirae</taxon>
        <taxon>Cossaviricota</taxon>
        <taxon>Papovaviricetes</taxon>
        <taxon>Sepolyvirales</taxon>
        <taxon>Polyomaviridae</taxon>
        <taxon>Alphapolyomavirus</taxon>
        <taxon>Alphapolyomavirus ptevampyrus</taxon>
    </lineage>
</organism>
<dbReference type="GO" id="GO:0003677">
    <property type="term" value="F:DNA binding"/>
    <property type="evidence" value="ECO:0007669"/>
    <property type="project" value="UniProtKB-KW"/>
</dbReference>
<evidence type="ECO:0000256" key="13">
    <source>
        <dbReference type="ARBA" id="ARBA00023136"/>
    </source>
</evidence>
<sequence length="311" mass="33904">MGGFISLLLNLAEALPELSAATGFSVEAIISGEAAAAIEAEASWLMSSTGLALTAAEALEATGITAESISMLFAVPSALRDLVGLGITFQTVTGVSALVAAGIRLEQHQVSVVNQNNMALSIWRPQDYYDILFPGVNSFVQAINVVENWGSSLFNYLGRYIWDSLVREARLQIGQATNELAVRAHHSFHDALARVAENTRWVITNGPANAYSALADYYGRLPPLNPAQVRQLERRIEAPPRNRRAIEEEDPHSSGEVVERYEAPGGAAQRITPDWMLPLILGLYGDITPAWGAEIEKIEEEDGPKKKRRRL</sequence>
<evidence type="ECO:0000256" key="5">
    <source>
        <dbReference type="ARBA" id="ARBA00022524"/>
    </source>
</evidence>
<dbReference type="Proteomes" id="UP000154973">
    <property type="component" value="Segment"/>
</dbReference>
<dbReference type="GO" id="GO:0005198">
    <property type="term" value="F:structural molecule activity"/>
    <property type="evidence" value="ECO:0007669"/>
    <property type="project" value="UniProtKB-UniRule"/>
</dbReference>
<evidence type="ECO:0000256" key="10">
    <source>
        <dbReference type="ARBA" id="ARBA00022870"/>
    </source>
</evidence>
<keyword evidence="5" id="KW-1163">Viral penetration into host nucleus</keyword>
<keyword evidence="16" id="KW-1160">Virus entry into host cell</keyword>
<dbReference type="InterPro" id="IPR001070">
    <property type="entry name" value="Polyoma_coat_VP2"/>
</dbReference>
<evidence type="ECO:0000313" key="18">
    <source>
        <dbReference type="EMBL" id="BAQ55562.1"/>
    </source>
</evidence>
<keyword evidence="7" id="KW-1048">Host nucleus</keyword>
<accession>A0A0D5ZZ30</accession>
<keyword evidence="6 17" id="KW-0167">Capsid protein</keyword>
<dbReference type="GO" id="GO:0019028">
    <property type="term" value="C:viral capsid"/>
    <property type="evidence" value="ECO:0007669"/>
    <property type="project" value="UniProtKB-UniRule"/>
</dbReference>
<name>A0A0D5ZZ30_9POLY</name>
<evidence type="ECO:0000256" key="9">
    <source>
        <dbReference type="ARBA" id="ARBA00022844"/>
    </source>
</evidence>
<evidence type="ECO:0000256" key="17">
    <source>
        <dbReference type="PIRNR" id="PIRNR003377"/>
    </source>
</evidence>
<dbReference type="PIRSF" id="PIRSF003377">
    <property type="entry name" value="Polyoma_coat2"/>
    <property type="match status" value="1"/>
</dbReference>
<evidence type="ECO:0000256" key="4">
    <source>
        <dbReference type="ARBA" id="ARBA00006444"/>
    </source>
</evidence>
<dbReference type="GeneID" id="24018694"/>
<gene>
    <name evidence="18" type="primary">VP2</name>
</gene>
<protein>
    <recommendedName>
        <fullName evidence="17">Minor capsid protein</fullName>
    </recommendedName>
</protein>
<dbReference type="OrthoDB" id="6378at10239"/>
<evidence type="ECO:0000256" key="6">
    <source>
        <dbReference type="ARBA" id="ARBA00022561"/>
    </source>
</evidence>
<comment type="similarity">
    <text evidence="4 17">Belongs to the polyomaviruses capsid protein VP2 family.</text>
</comment>
<keyword evidence="12" id="KW-0238">DNA-binding</keyword>
<proteinExistence type="inferred from homology"/>
<keyword evidence="13" id="KW-0472">Membrane</keyword>